<dbReference type="SUPFAM" id="SSF48498">
    <property type="entry name" value="Tetracyclin repressor-like, C-terminal domain"/>
    <property type="match status" value="1"/>
</dbReference>
<proteinExistence type="predicted"/>
<dbReference type="AlphaFoldDB" id="A0ABD6FAB8"/>
<dbReference type="GO" id="GO:0003677">
    <property type="term" value="F:DNA binding"/>
    <property type="evidence" value="ECO:0007669"/>
    <property type="project" value="UniProtKB-UniRule"/>
</dbReference>
<dbReference type="InterPro" id="IPR041490">
    <property type="entry name" value="KstR2_TetR_C"/>
</dbReference>
<sequence>MSSTENTRAGASRARLVEAAVTAFAERGFHGTSTRDIAAAAGMSPAAVYVHHRSKEDLLYLISRVGHDDTVAVIRQAADSTDDPAARLAAVMRAFALHHAREHTRARIVNYELNALSREHLAEISAIRRQIRLDVQAMIQDGVDAGVFDTPDPAKAAMAVLSLGIDIARWYRDDGSWTPEEIADFYADLALRVVGAGRR</sequence>
<evidence type="ECO:0000259" key="3">
    <source>
        <dbReference type="PROSITE" id="PS50977"/>
    </source>
</evidence>
<dbReference type="InterPro" id="IPR001647">
    <property type="entry name" value="HTH_TetR"/>
</dbReference>
<dbReference type="Pfam" id="PF17932">
    <property type="entry name" value="TetR_C_24"/>
    <property type="match status" value="1"/>
</dbReference>
<evidence type="ECO:0000313" key="4">
    <source>
        <dbReference type="EMBL" id="MFO7190754.1"/>
    </source>
</evidence>
<dbReference type="InterPro" id="IPR050109">
    <property type="entry name" value="HTH-type_TetR-like_transc_reg"/>
</dbReference>
<protein>
    <submittedName>
        <fullName evidence="4">TetR/AcrR family transcriptional regulator</fullName>
    </submittedName>
</protein>
<dbReference type="SUPFAM" id="SSF46689">
    <property type="entry name" value="Homeodomain-like"/>
    <property type="match status" value="1"/>
</dbReference>
<feature type="domain" description="HTH tetR-type" evidence="3">
    <location>
        <begin position="10"/>
        <end position="70"/>
    </location>
</feature>
<accession>A0ABD6FAB8</accession>
<dbReference type="PROSITE" id="PS50977">
    <property type="entry name" value="HTH_TETR_2"/>
    <property type="match status" value="1"/>
</dbReference>
<dbReference type="InterPro" id="IPR036271">
    <property type="entry name" value="Tet_transcr_reg_TetR-rel_C_sf"/>
</dbReference>
<evidence type="ECO:0000256" key="1">
    <source>
        <dbReference type="ARBA" id="ARBA00023125"/>
    </source>
</evidence>
<dbReference type="PRINTS" id="PR00455">
    <property type="entry name" value="HTHTETR"/>
</dbReference>
<dbReference type="PANTHER" id="PTHR30055">
    <property type="entry name" value="HTH-TYPE TRANSCRIPTIONAL REGULATOR RUTR"/>
    <property type="match status" value="1"/>
</dbReference>
<comment type="caution">
    <text evidence="4">The sequence shown here is derived from an EMBL/GenBank/DDBJ whole genome shotgun (WGS) entry which is preliminary data.</text>
</comment>
<gene>
    <name evidence="4" type="ORF">DIU77_000710</name>
</gene>
<dbReference type="Gene3D" id="1.10.357.10">
    <property type="entry name" value="Tetracycline Repressor, domain 2"/>
    <property type="match status" value="1"/>
</dbReference>
<organism evidence="4 5">
    <name type="scientific">Thermocrispum agreste</name>
    <dbReference type="NCBI Taxonomy" id="37925"/>
    <lineage>
        <taxon>Bacteria</taxon>
        <taxon>Bacillati</taxon>
        <taxon>Actinomycetota</taxon>
        <taxon>Actinomycetes</taxon>
        <taxon>Pseudonocardiales</taxon>
        <taxon>Pseudonocardiaceae</taxon>
        <taxon>Thermocrispum</taxon>
    </lineage>
</organism>
<dbReference type="GO" id="GO:0006355">
    <property type="term" value="P:regulation of DNA-templated transcription"/>
    <property type="evidence" value="ECO:0007669"/>
    <property type="project" value="UniProtKB-ARBA"/>
</dbReference>
<evidence type="ECO:0000256" key="2">
    <source>
        <dbReference type="PROSITE-ProRule" id="PRU00335"/>
    </source>
</evidence>
<dbReference type="InterPro" id="IPR009057">
    <property type="entry name" value="Homeodomain-like_sf"/>
</dbReference>
<dbReference type="Proteomes" id="UP000249324">
    <property type="component" value="Unassembled WGS sequence"/>
</dbReference>
<dbReference type="PANTHER" id="PTHR30055:SF200">
    <property type="entry name" value="HTH-TYPE TRANSCRIPTIONAL REPRESSOR BDCR"/>
    <property type="match status" value="1"/>
</dbReference>
<dbReference type="Pfam" id="PF00440">
    <property type="entry name" value="TetR_N"/>
    <property type="match status" value="1"/>
</dbReference>
<keyword evidence="1 2" id="KW-0238">DNA-binding</keyword>
<dbReference type="EMBL" id="QGUI02000003">
    <property type="protein sequence ID" value="MFO7190754.1"/>
    <property type="molecule type" value="Genomic_DNA"/>
</dbReference>
<evidence type="ECO:0000313" key="5">
    <source>
        <dbReference type="Proteomes" id="UP000249324"/>
    </source>
</evidence>
<reference evidence="4 5" key="1">
    <citation type="journal article" date="2021" name="BMC Genomics">
        <title>Genome-resolved metagenome and metatranscriptome analyses of thermophilic composting reveal key bacterial players and their metabolic interactions.</title>
        <authorList>
            <person name="Braga L.P.P."/>
            <person name="Pereira R.V."/>
            <person name="Martins L.F."/>
            <person name="Moura L.M.S."/>
            <person name="Sanchez F.B."/>
            <person name="Patane J.S.L."/>
            <person name="da Silva A.M."/>
            <person name="Setubal J.C."/>
        </authorList>
    </citation>
    <scope>NUCLEOTIDE SEQUENCE [LARGE SCALE GENOMIC DNA]</scope>
    <source>
        <strain evidence="4">ZC4RG45</strain>
    </source>
</reference>
<feature type="DNA-binding region" description="H-T-H motif" evidence="2">
    <location>
        <begin position="33"/>
        <end position="52"/>
    </location>
</feature>
<name>A0ABD6FAB8_9PSEU</name>